<dbReference type="OrthoDB" id="5643297at2"/>
<dbReference type="InterPro" id="IPR035919">
    <property type="entry name" value="EAL_sf"/>
</dbReference>
<dbReference type="SMART" id="SM00091">
    <property type="entry name" value="PAS"/>
    <property type="match status" value="1"/>
</dbReference>
<dbReference type="SUPFAM" id="SSF55785">
    <property type="entry name" value="PYP-like sensor domain (PAS domain)"/>
    <property type="match status" value="1"/>
</dbReference>
<dbReference type="InterPro" id="IPR000014">
    <property type="entry name" value="PAS"/>
</dbReference>
<feature type="domain" description="PAS" evidence="1">
    <location>
        <begin position="7"/>
        <end position="65"/>
    </location>
</feature>
<reference evidence="3 4" key="1">
    <citation type="submission" date="2015-11" db="EMBL/GenBank/DDBJ databases">
        <title>Genomic analysis of 38 Legionella species identifies large and diverse effector repertoires.</title>
        <authorList>
            <person name="Burstein D."/>
            <person name="Amaro F."/>
            <person name="Zusman T."/>
            <person name="Lifshitz Z."/>
            <person name="Cohen O."/>
            <person name="Gilbert J.A."/>
            <person name="Pupko T."/>
            <person name="Shuman H.A."/>
            <person name="Segal G."/>
        </authorList>
    </citation>
    <scope>NUCLEOTIDE SEQUENCE [LARGE SCALE GENOMIC DNA]</scope>
    <source>
        <strain evidence="3 4">CDC#1442-AUS-E</strain>
    </source>
</reference>
<dbReference type="Gene3D" id="3.20.20.450">
    <property type="entry name" value="EAL domain"/>
    <property type="match status" value="1"/>
</dbReference>
<dbReference type="PANTHER" id="PTHR44757">
    <property type="entry name" value="DIGUANYLATE CYCLASE DGCP"/>
    <property type="match status" value="1"/>
</dbReference>
<dbReference type="NCBIfam" id="TIGR00229">
    <property type="entry name" value="sensory_box"/>
    <property type="match status" value="1"/>
</dbReference>
<dbReference type="AlphaFoldDB" id="A0A0W0Y565"/>
<organism evidence="3 4">
    <name type="scientific">Legionella quinlivanii</name>
    <dbReference type="NCBI Taxonomy" id="45073"/>
    <lineage>
        <taxon>Bacteria</taxon>
        <taxon>Pseudomonadati</taxon>
        <taxon>Pseudomonadota</taxon>
        <taxon>Gammaproteobacteria</taxon>
        <taxon>Legionellales</taxon>
        <taxon>Legionellaceae</taxon>
        <taxon>Legionella</taxon>
    </lineage>
</organism>
<dbReference type="RefSeq" id="WP_058506683.1">
    <property type="nucleotide sequence ID" value="NZ_CAAAIK010000002.1"/>
</dbReference>
<sequence length="550" mass="62448">MDTTGLEFRLINELIESSQDGVFVLNSLNKIILNNVTASRITGYSPAELIGQDAFLLGSGLHDDSYFQKIEQFLEMNLRWQGSMINRTRTGQAYLANVLIIRINDDEGDLQFYLLRLLSVQILGDLVDSVITHMPQFDACPNLLPGSEITLSTFFDINTGDNNNDSFALILLKIEASEYEPNGRNSHQSASDKIVSYLASQSQQFVFAGKLNHNYLITIASFQQRNTLEQILGHLRLVLIEMINSENKSANQPIGLSLSAAVYPENGIYLDSLLVKAVSTMLHAKTINKQSSYFIDEPQNKSSSNLITYSYLKEALNNEGLCLFYQPIVTLDNQIVAIEAFLRCKDDQGGLLLPNEFFPVAEKYQLLPAIEKWVIAQALQDMKMINSTSLRLHVNISASQFLHPDFYQELQENLRHYDFSPSMLSLEINNDLMTKQQAAAMSVQLLQKSGINIAVSCGYSLFTSYRFMAEIGARQIKFDRYYARKIYERKVDQTEIDIMLKQLLSQNSEVIIEGIEREDDLEFFKSRGCNLFQGIYFYPPMTIEQLMQSI</sequence>
<comment type="caution">
    <text evidence="3">The sequence shown here is derived from an EMBL/GenBank/DDBJ whole genome shotgun (WGS) entry which is preliminary data.</text>
</comment>
<evidence type="ECO:0000259" key="2">
    <source>
        <dbReference type="PROSITE" id="PS50883"/>
    </source>
</evidence>
<feature type="domain" description="EAL" evidence="2">
    <location>
        <begin position="305"/>
        <end position="550"/>
    </location>
</feature>
<accession>A0A0W0Y565</accession>
<dbReference type="InterPro" id="IPR035965">
    <property type="entry name" value="PAS-like_dom_sf"/>
</dbReference>
<gene>
    <name evidence="3" type="ORF">Lqui_0570</name>
</gene>
<keyword evidence="4" id="KW-1185">Reference proteome</keyword>
<dbReference type="PANTHER" id="PTHR44757:SF2">
    <property type="entry name" value="BIOFILM ARCHITECTURE MAINTENANCE PROTEIN MBAA"/>
    <property type="match status" value="1"/>
</dbReference>
<dbReference type="EMBL" id="LNYS01000006">
    <property type="protein sequence ID" value="KTD51726.1"/>
    <property type="molecule type" value="Genomic_DNA"/>
</dbReference>
<dbReference type="PROSITE" id="PS50883">
    <property type="entry name" value="EAL"/>
    <property type="match status" value="1"/>
</dbReference>
<dbReference type="Pfam" id="PF00563">
    <property type="entry name" value="EAL"/>
    <property type="match status" value="1"/>
</dbReference>
<dbReference type="Pfam" id="PF13426">
    <property type="entry name" value="PAS_9"/>
    <property type="match status" value="1"/>
</dbReference>
<evidence type="ECO:0000313" key="3">
    <source>
        <dbReference type="EMBL" id="KTD51726.1"/>
    </source>
</evidence>
<dbReference type="STRING" id="45073.Lqui_0570"/>
<name>A0A0W0Y565_9GAMM</name>
<dbReference type="Proteomes" id="UP000054618">
    <property type="component" value="Unassembled WGS sequence"/>
</dbReference>
<dbReference type="CDD" id="cd00130">
    <property type="entry name" value="PAS"/>
    <property type="match status" value="1"/>
</dbReference>
<dbReference type="PATRIC" id="fig|45073.5.peg.600"/>
<protein>
    <submittedName>
        <fullName evidence="3">Sensory box (GGDEF/EAL domain) regulatory protein</fullName>
    </submittedName>
</protein>
<dbReference type="PROSITE" id="PS50112">
    <property type="entry name" value="PAS"/>
    <property type="match status" value="1"/>
</dbReference>
<evidence type="ECO:0000259" key="1">
    <source>
        <dbReference type="PROSITE" id="PS50112"/>
    </source>
</evidence>
<proteinExistence type="predicted"/>
<dbReference type="Gene3D" id="3.30.450.20">
    <property type="entry name" value="PAS domain"/>
    <property type="match status" value="1"/>
</dbReference>
<dbReference type="SMART" id="SM00052">
    <property type="entry name" value="EAL"/>
    <property type="match status" value="1"/>
</dbReference>
<dbReference type="InterPro" id="IPR001633">
    <property type="entry name" value="EAL_dom"/>
</dbReference>
<evidence type="ECO:0000313" key="4">
    <source>
        <dbReference type="Proteomes" id="UP000054618"/>
    </source>
</evidence>
<dbReference type="CDD" id="cd01948">
    <property type="entry name" value="EAL"/>
    <property type="match status" value="1"/>
</dbReference>
<dbReference type="SUPFAM" id="SSF141868">
    <property type="entry name" value="EAL domain-like"/>
    <property type="match status" value="1"/>
</dbReference>
<dbReference type="InterPro" id="IPR052155">
    <property type="entry name" value="Biofilm_reg_signaling"/>
</dbReference>